<evidence type="ECO:0000313" key="4">
    <source>
        <dbReference type="Proteomes" id="UP000466442"/>
    </source>
</evidence>
<proteinExistence type="predicted"/>
<comment type="caution">
    <text evidence="3">The sequence shown here is derived from an EMBL/GenBank/DDBJ whole genome shotgun (WGS) entry which is preliminary data.</text>
</comment>
<dbReference type="CDD" id="cd00104">
    <property type="entry name" value="KAZAL_FS"/>
    <property type="match status" value="1"/>
</dbReference>
<dbReference type="PROSITE" id="PS51465">
    <property type="entry name" value="KAZAL_2"/>
    <property type="match status" value="1"/>
</dbReference>
<dbReference type="Gene3D" id="3.30.60.30">
    <property type="match status" value="1"/>
</dbReference>
<gene>
    <name evidence="3" type="ORF">GE061_015548</name>
</gene>
<feature type="domain" description="Kazal-like" evidence="2">
    <location>
        <begin position="20"/>
        <end position="81"/>
    </location>
</feature>
<keyword evidence="1" id="KW-0732">Signal</keyword>
<organism evidence="3 4">
    <name type="scientific">Apolygus lucorum</name>
    <name type="common">Small green plant bug</name>
    <name type="synonym">Lygocoris lucorum</name>
    <dbReference type="NCBI Taxonomy" id="248454"/>
    <lineage>
        <taxon>Eukaryota</taxon>
        <taxon>Metazoa</taxon>
        <taxon>Ecdysozoa</taxon>
        <taxon>Arthropoda</taxon>
        <taxon>Hexapoda</taxon>
        <taxon>Insecta</taxon>
        <taxon>Pterygota</taxon>
        <taxon>Neoptera</taxon>
        <taxon>Paraneoptera</taxon>
        <taxon>Hemiptera</taxon>
        <taxon>Heteroptera</taxon>
        <taxon>Panheteroptera</taxon>
        <taxon>Cimicomorpha</taxon>
        <taxon>Miridae</taxon>
        <taxon>Mirini</taxon>
        <taxon>Apolygus</taxon>
    </lineage>
</organism>
<evidence type="ECO:0000256" key="1">
    <source>
        <dbReference type="SAM" id="SignalP"/>
    </source>
</evidence>
<dbReference type="InterPro" id="IPR036058">
    <property type="entry name" value="Kazal_dom_sf"/>
</dbReference>
<protein>
    <recommendedName>
        <fullName evidence="2">Kazal-like domain-containing protein</fullName>
    </recommendedName>
</protein>
<dbReference type="EMBL" id="WIXP02000006">
    <property type="protein sequence ID" value="KAF6209798.1"/>
    <property type="molecule type" value="Genomic_DNA"/>
</dbReference>
<dbReference type="SMART" id="SM00280">
    <property type="entry name" value="KAZAL"/>
    <property type="match status" value="1"/>
</dbReference>
<dbReference type="InterPro" id="IPR002350">
    <property type="entry name" value="Kazal_dom"/>
</dbReference>
<name>A0A8S9XNJ3_APOLU</name>
<sequence>MKILFTFYVAFFAHLFVMGAASLADCNKIMCQRSMRPVCGRVGRKLVTYPSKCVFRHDTCILIETKKVKHAKLVKNGPCYPTNYQPW</sequence>
<keyword evidence="4" id="KW-1185">Reference proteome</keyword>
<dbReference type="Pfam" id="PF07648">
    <property type="entry name" value="Kazal_2"/>
    <property type="match status" value="1"/>
</dbReference>
<dbReference type="AlphaFoldDB" id="A0A8S9XNJ3"/>
<accession>A0A8S9XNJ3</accession>
<dbReference type="SUPFAM" id="SSF100895">
    <property type="entry name" value="Kazal-type serine protease inhibitors"/>
    <property type="match status" value="1"/>
</dbReference>
<dbReference type="Proteomes" id="UP000466442">
    <property type="component" value="Unassembled WGS sequence"/>
</dbReference>
<evidence type="ECO:0000313" key="3">
    <source>
        <dbReference type="EMBL" id="KAF6209798.1"/>
    </source>
</evidence>
<evidence type="ECO:0000259" key="2">
    <source>
        <dbReference type="PROSITE" id="PS51465"/>
    </source>
</evidence>
<feature type="signal peptide" evidence="1">
    <location>
        <begin position="1"/>
        <end position="26"/>
    </location>
</feature>
<feature type="chain" id="PRO_5035742032" description="Kazal-like domain-containing protein" evidence="1">
    <location>
        <begin position="27"/>
        <end position="87"/>
    </location>
</feature>
<reference evidence="3" key="1">
    <citation type="journal article" date="2021" name="Mol. Ecol. Resour.">
        <title>Apolygus lucorum genome provides insights into omnivorousness and mesophyll feeding.</title>
        <authorList>
            <person name="Liu Y."/>
            <person name="Liu H."/>
            <person name="Wang H."/>
            <person name="Huang T."/>
            <person name="Liu B."/>
            <person name="Yang B."/>
            <person name="Yin L."/>
            <person name="Li B."/>
            <person name="Zhang Y."/>
            <person name="Zhang S."/>
            <person name="Jiang F."/>
            <person name="Zhang X."/>
            <person name="Ren Y."/>
            <person name="Wang B."/>
            <person name="Wang S."/>
            <person name="Lu Y."/>
            <person name="Wu K."/>
            <person name="Fan W."/>
            <person name="Wang G."/>
        </authorList>
    </citation>
    <scope>NUCLEOTIDE SEQUENCE</scope>
    <source>
        <strain evidence="3">12Hb</strain>
    </source>
</reference>